<evidence type="ECO:0000256" key="2">
    <source>
        <dbReference type="ARBA" id="ARBA00022801"/>
    </source>
</evidence>
<evidence type="ECO:0000256" key="4">
    <source>
        <dbReference type="PIRSR" id="PIRSR006336-1"/>
    </source>
</evidence>
<dbReference type="Proteomes" id="UP000562027">
    <property type="component" value="Unassembled WGS sequence"/>
</dbReference>
<accession>A0A840LA94</accession>
<feature type="active site" description="Proton donor" evidence="4">
    <location>
        <position position="158"/>
    </location>
</feature>
<dbReference type="PRINTS" id="PR00742">
    <property type="entry name" value="GLHYDRLASE35"/>
</dbReference>
<dbReference type="GO" id="GO:0005975">
    <property type="term" value="P:carbohydrate metabolic process"/>
    <property type="evidence" value="ECO:0007669"/>
    <property type="project" value="InterPro"/>
</dbReference>
<feature type="domain" description="Glycoside hydrolase 35 catalytic" evidence="7">
    <location>
        <begin position="11"/>
        <end position="325"/>
    </location>
</feature>
<evidence type="ECO:0000259" key="7">
    <source>
        <dbReference type="Pfam" id="PF01301"/>
    </source>
</evidence>
<comment type="catalytic activity">
    <reaction evidence="5">
        <text>Hydrolysis of terminal non-reducing beta-D-galactose residues in beta-D-galactosides.</text>
        <dbReference type="EC" id="3.2.1.23"/>
    </reaction>
</comment>
<dbReference type="InterPro" id="IPR048913">
    <property type="entry name" value="BetaGal_gal-bd"/>
</dbReference>
<keyword evidence="11" id="KW-1185">Reference proteome</keyword>
<dbReference type="EC" id="3.2.1.23" evidence="5"/>
<comment type="similarity">
    <text evidence="1 6">Belongs to the glycosyl hydrolase 35 family.</text>
</comment>
<dbReference type="Pfam" id="PF21317">
    <property type="entry name" value="BetaGal_ABD_1"/>
    <property type="match status" value="1"/>
</dbReference>
<gene>
    <name evidence="10" type="ORF">HNP55_002176</name>
</gene>
<dbReference type="FunFam" id="3.20.20.80:FF:000115">
    <property type="entry name" value="Beta-galactosidase"/>
    <property type="match status" value="1"/>
</dbReference>
<sequence length="602" mass="66249">MSCLTISGSELALNGQPWRLLAGAIHYFRVLPEQWEDRLLKLRAMGLNTVETYVAWNLHEPEPGRFDFDGALDLVAFVRLAERLGLKVIVRPGPYICAEWEFGGLPAWLLADPDMVLRSSYGPYLAAVERFFAELLPRLLPLQAEAGGPILAMQVENEYGSYGSDQDYLRWLEGSLRRHGVTGLLFTSDGPTDHMLTHGTLAGVLKTGNFGSRVPSELAKLREYQPEGPLICMEFWNGWFDHWGEPHHTRDAADAADCLGQILAHGASVNIFMFHGGTSFGWMNGANTDRDSGVYQPTVNSYDYDAPLAEDGSITPKYLAMREAVGRHMGLSALPPLDLPPEVPRFSHAPLPLQAGPLLWQSLDLDHPVLTAATPRSMERLGQAYGHVLYRSRMRHPAGPVQLSVQALADRALVFLNGRPQGVLARDGALSLQLDWPGGEACLDLLVENQGRVNYGPFLHDRKGLLGWVRLGINLIQHWEHHSLPLATPPALAGLPVDRGVAGPRFFSADFEVGVPGDGFLAIAGGHKGQVWINGFNLGRYWERGPQTELYLPWPLLRPGSNQLVLLELEAEAGTALTASIHAQRPQATQVVDMAPTLAELW</sequence>
<dbReference type="Pfam" id="PF01301">
    <property type="entry name" value="Glyco_hydro_35"/>
    <property type="match status" value="1"/>
</dbReference>
<organism evidence="10 11">
    <name type="scientific">Roseateles oligotrophus</name>
    <dbReference type="NCBI Taxonomy" id="1769250"/>
    <lineage>
        <taxon>Bacteria</taxon>
        <taxon>Pseudomonadati</taxon>
        <taxon>Pseudomonadota</taxon>
        <taxon>Betaproteobacteria</taxon>
        <taxon>Burkholderiales</taxon>
        <taxon>Sphaerotilaceae</taxon>
        <taxon>Roseateles</taxon>
    </lineage>
</organism>
<evidence type="ECO:0000259" key="8">
    <source>
        <dbReference type="Pfam" id="PF21317"/>
    </source>
</evidence>
<feature type="active site" description="Nucleophile" evidence="4">
    <location>
        <position position="234"/>
    </location>
</feature>
<protein>
    <recommendedName>
        <fullName evidence="5">Beta-galactosidase</fullName>
        <ecNumber evidence="5">3.2.1.23</ecNumber>
    </recommendedName>
</protein>
<feature type="domain" description="Beta-galactosidase 1-like first all-beta" evidence="8">
    <location>
        <begin position="375"/>
        <end position="484"/>
    </location>
</feature>
<evidence type="ECO:0000313" key="10">
    <source>
        <dbReference type="EMBL" id="MBB4843653.1"/>
    </source>
</evidence>
<dbReference type="InterPro" id="IPR031330">
    <property type="entry name" value="Gly_Hdrlase_35_cat"/>
</dbReference>
<dbReference type="InterPro" id="IPR017853">
    <property type="entry name" value="GH"/>
</dbReference>
<dbReference type="InterPro" id="IPR001944">
    <property type="entry name" value="Glycoside_Hdrlase_35"/>
</dbReference>
<dbReference type="InterPro" id="IPR008979">
    <property type="entry name" value="Galactose-bd-like_sf"/>
</dbReference>
<comment type="caution">
    <text evidence="10">The sequence shown here is derived from an EMBL/GenBank/DDBJ whole genome shotgun (WGS) entry which is preliminary data.</text>
</comment>
<dbReference type="RefSeq" id="WP_184299131.1">
    <property type="nucleotide sequence ID" value="NZ_JACHLP010000004.1"/>
</dbReference>
<evidence type="ECO:0000256" key="6">
    <source>
        <dbReference type="RuleBase" id="RU003679"/>
    </source>
</evidence>
<dbReference type="SUPFAM" id="SSF51445">
    <property type="entry name" value="(Trans)glycosidases"/>
    <property type="match status" value="1"/>
</dbReference>
<dbReference type="Pfam" id="PF21467">
    <property type="entry name" value="BetaGal_gal-bd"/>
    <property type="match status" value="1"/>
</dbReference>
<dbReference type="SUPFAM" id="SSF49785">
    <property type="entry name" value="Galactose-binding domain-like"/>
    <property type="match status" value="1"/>
</dbReference>
<dbReference type="PROSITE" id="PS01182">
    <property type="entry name" value="GLYCOSYL_HYDROL_F35"/>
    <property type="match status" value="1"/>
</dbReference>
<evidence type="ECO:0000313" key="11">
    <source>
        <dbReference type="Proteomes" id="UP000562027"/>
    </source>
</evidence>
<dbReference type="GO" id="GO:0004565">
    <property type="term" value="F:beta-galactosidase activity"/>
    <property type="evidence" value="ECO:0007669"/>
    <property type="project" value="UniProtKB-EC"/>
</dbReference>
<feature type="domain" description="Beta-galactosidase galactose-binding" evidence="9">
    <location>
        <begin position="504"/>
        <end position="562"/>
    </location>
</feature>
<keyword evidence="2 5" id="KW-0378">Hydrolase</keyword>
<dbReference type="InterPro" id="IPR026283">
    <property type="entry name" value="B-gal_1-like"/>
</dbReference>
<dbReference type="InterPro" id="IPR019801">
    <property type="entry name" value="Glyco_hydro_35_CS"/>
</dbReference>
<reference evidence="10 11" key="1">
    <citation type="submission" date="2020-08" db="EMBL/GenBank/DDBJ databases">
        <title>Functional genomics of gut bacteria from endangered species of beetles.</title>
        <authorList>
            <person name="Carlos-Shanley C."/>
        </authorList>
    </citation>
    <scope>NUCLEOTIDE SEQUENCE [LARGE SCALE GENOMIC DNA]</scope>
    <source>
        <strain evidence="10 11">S00239</strain>
    </source>
</reference>
<dbReference type="InterPro" id="IPR048912">
    <property type="entry name" value="BetaGal1-like_ABD1"/>
</dbReference>
<keyword evidence="3 5" id="KW-0326">Glycosidase</keyword>
<name>A0A840LA94_9BURK</name>
<dbReference type="EMBL" id="JACHLP010000004">
    <property type="protein sequence ID" value="MBB4843653.1"/>
    <property type="molecule type" value="Genomic_DNA"/>
</dbReference>
<dbReference type="Gene3D" id="3.20.20.80">
    <property type="entry name" value="Glycosidases"/>
    <property type="match status" value="1"/>
</dbReference>
<dbReference type="AlphaFoldDB" id="A0A840LA94"/>
<proteinExistence type="inferred from homology"/>
<evidence type="ECO:0000256" key="3">
    <source>
        <dbReference type="ARBA" id="ARBA00023295"/>
    </source>
</evidence>
<evidence type="ECO:0000256" key="1">
    <source>
        <dbReference type="ARBA" id="ARBA00009809"/>
    </source>
</evidence>
<evidence type="ECO:0000259" key="9">
    <source>
        <dbReference type="Pfam" id="PF21467"/>
    </source>
</evidence>
<dbReference type="PANTHER" id="PTHR23421">
    <property type="entry name" value="BETA-GALACTOSIDASE RELATED"/>
    <property type="match status" value="1"/>
</dbReference>
<dbReference type="Gene3D" id="2.60.120.260">
    <property type="entry name" value="Galactose-binding domain-like"/>
    <property type="match status" value="2"/>
</dbReference>
<dbReference type="PIRSF" id="PIRSF006336">
    <property type="entry name" value="B-gal"/>
    <property type="match status" value="1"/>
</dbReference>
<evidence type="ECO:0000256" key="5">
    <source>
        <dbReference type="RuleBase" id="RU000675"/>
    </source>
</evidence>